<evidence type="ECO:0000256" key="1">
    <source>
        <dbReference type="ARBA" id="ARBA00004123"/>
    </source>
</evidence>
<organism evidence="8 9">
    <name type="scientific">Neolentinus lepideus HHB14362 ss-1</name>
    <dbReference type="NCBI Taxonomy" id="1314782"/>
    <lineage>
        <taxon>Eukaryota</taxon>
        <taxon>Fungi</taxon>
        <taxon>Dikarya</taxon>
        <taxon>Basidiomycota</taxon>
        <taxon>Agaricomycotina</taxon>
        <taxon>Agaricomycetes</taxon>
        <taxon>Gloeophyllales</taxon>
        <taxon>Gloeophyllaceae</taxon>
        <taxon>Neolentinus</taxon>
    </lineage>
</organism>
<dbReference type="OrthoDB" id="3144405at2759"/>
<comment type="subcellular location">
    <subcellularLocation>
        <location evidence="2">Chromosome</location>
        <location evidence="2">Telomere</location>
    </subcellularLocation>
    <subcellularLocation>
        <location evidence="1">Nucleus</location>
    </subcellularLocation>
</comment>
<keyword evidence="3" id="KW-0158">Chromosome</keyword>
<evidence type="ECO:0000256" key="2">
    <source>
        <dbReference type="ARBA" id="ARBA00004574"/>
    </source>
</evidence>
<evidence type="ECO:0000256" key="3">
    <source>
        <dbReference type="ARBA" id="ARBA00022454"/>
    </source>
</evidence>
<feature type="region of interest" description="Disordered" evidence="6">
    <location>
        <begin position="271"/>
        <end position="591"/>
    </location>
</feature>
<feature type="compositionally biased region" description="Basic and acidic residues" evidence="6">
    <location>
        <begin position="653"/>
        <end position="670"/>
    </location>
</feature>
<reference evidence="8 9" key="1">
    <citation type="journal article" date="2016" name="Mol. Biol. Evol.">
        <title>Comparative Genomics of Early-Diverging Mushroom-Forming Fungi Provides Insights into the Origins of Lignocellulose Decay Capabilities.</title>
        <authorList>
            <person name="Nagy L.G."/>
            <person name="Riley R."/>
            <person name="Tritt A."/>
            <person name="Adam C."/>
            <person name="Daum C."/>
            <person name="Floudas D."/>
            <person name="Sun H."/>
            <person name="Yadav J.S."/>
            <person name="Pangilinan J."/>
            <person name="Larsson K.H."/>
            <person name="Matsuura K."/>
            <person name="Barry K."/>
            <person name="Labutti K."/>
            <person name="Kuo R."/>
            <person name="Ohm R.A."/>
            <person name="Bhattacharya S.S."/>
            <person name="Shirouzu T."/>
            <person name="Yoshinaga Y."/>
            <person name="Martin F.M."/>
            <person name="Grigoriev I.V."/>
            <person name="Hibbett D.S."/>
        </authorList>
    </citation>
    <scope>NUCLEOTIDE SEQUENCE [LARGE SCALE GENOMIC DNA]</scope>
    <source>
        <strain evidence="8 9">HHB14362 ss-1</strain>
    </source>
</reference>
<feature type="compositionally biased region" description="Polar residues" evidence="6">
    <location>
        <begin position="433"/>
        <end position="444"/>
    </location>
</feature>
<dbReference type="InParanoid" id="A0A165QCH4"/>
<feature type="compositionally biased region" description="Basic and acidic residues" evidence="6">
    <location>
        <begin position="633"/>
        <end position="644"/>
    </location>
</feature>
<feature type="region of interest" description="Disordered" evidence="6">
    <location>
        <begin position="805"/>
        <end position="946"/>
    </location>
</feature>
<dbReference type="Proteomes" id="UP000076761">
    <property type="component" value="Unassembled WGS sequence"/>
</dbReference>
<evidence type="ECO:0000259" key="7">
    <source>
        <dbReference type="Pfam" id="PF10341"/>
    </source>
</evidence>
<feature type="compositionally biased region" description="Low complexity" evidence="6">
    <location>
        <begin position="322"/>
        <end position="336"/>
    </location>
</feature>
<dbReference type="InterPro" id="IPR019437">
    <property type="entry name" value="TPP1/Est3"/>
</dbReference>
<dbReference type="AlphaFoldDB" id="A0A165QCH4"/>
<keyword evidence="9" id="KW-1185">Reference proteome</keyword>
<evidence type="ECO:0000256" key="4">
    <source>
        <dbReference type="ARBA" id="ARBA00022895"/>
    </source>
</evidence>
<feature type="compositionally biased region" description="Basic and acidic residues" evidence="6">
    <location>
        <begin position="529"/>
        <end position="538"/>
    </location>
</feature>
<dbReference type="EMBL" id="KV425598">
    <property type="protein sequence ID" value="KZT22229.1"/>
    <property type="molecule type" value="Genomic_DNA"/>
</dbReference>
<feature type="compositionally biased region" description="Low complexity" evidence="6">
    <location>
        <begin position="378"/>
        <end position="388"/>
    </location>
</feature>
<accession>A0A165QCH4</accession>
<gene>
    <name evidence="8" type="ORF">NEOLEDRAFT_1181111</name>
</gene>
<evidence type="ECO:0000256" key="6">
    <source>
        <dbReference type="SAM" id="MobiDB-lite"/>
    </source>
</evidence>
<feature type="region of interest" description="Disordered" evidence="6">
    <location>
        <begin position="621"/>
        <end position="765"/>
    </location>
</feature>
<proteinExistence type="predicted"/>
<feature type="compositionally biased region" description="Basic and acidic residues" evidence="6">
    <location>
        <begin position="880"/>
        <end position="891"/>
    </location>
</feature>
<feature type="compositionally biased region" description="Polar residues" evidence="6">
    <location>
        <begin position="621"/>
        <end position="632"/>
    </location>
</feature>
<feature type="compositionally biased region" description="Low complexity" evidence="6">
    <location>
        <begin position="671"/>
        <end position="683"/>
    </location>
</feature>
<protein>
    <recommendedName>
        <fullName evidence="7">Shelterin complex subunit TPP1/Est3 domain-containing protein</fullName>
    </recommendedName>
</protein>
<evidence type="ECO:0000313" key="8">
    <source>
        <dbReference type="EMBL" id="KZT22229.1"/>
    </source>
</evidence>
<evidence type="ECO:0000313" key="9">
    <source>
        <dbReference type="Proteomes" id="UP000076761"/>
    </source>
</evidence>
<feature type="compositionally biased region" description="Polar residues" evidence="6">
    <location>
        <begin position="539"/>
        <end position="548"/>
    </location>
</feature>
<keyword evidence="5" id="KW-0539">Nucleus</keyword>
<evidence type="ECO:0000256" key="5">
    <source>
        <dbReference type="ARBA" id="ARBA00023242"/>
    </source>
</evidence>
<feature type="compositionally biased region" description="Polar residues" evidence="6">
    <location>
        <begin position="911"/>
        <end position="942"/>
    </location>
</feature>
<sequence length="1005" mass="110101">MASELRTPWICKYLIDIGEDHGAFLSEVKKHARGKRAQLVEFLTYEQSTKDSCIWMVLSDKWNTVPARITDKALESYKNVSLHGKRLTEQRNAIVIIKEFSPFFGRVPLGGGKGLTQNARLALDVDFVQVVGGAGESTCGNPKDVVEDEKVRRWSEGLLQDGGGGNVLKIEKEQANAENRQQNPEKDTRAKISLDSLLKRKHVSPKKSESRNTITTEGRSSACHKIMDISILQQYKRSWKSLEKVINTEQEWAWCFVPDDVKIALKTPISMPKTSNDEANPKCPGNEENVEVIDPQSEETIAGPPLVRTSSPKYRHPLDLGSSPPSSQPKTTPATPKLGPSLPRPTTPSRSEWSPSVHGSPRHSATNKAPSEADEASDGGSNEDSNSGELDREDSKLGYGLSSSPVVPKQEQVEDRLLTQLGSQTLAAKPDQPVSQLSPGSQANFRHRHEASSPLTALPTSLRKHVARKVPYPVPPNPRDPDASGPERILVPNSDPSGSGSGSLGYSQSQSQSQGAQALQANILAGLDRSQHMKDAQSHHVNQASVTKSAIVEDQEQSYEGDRSSPEVSGNEQRFLQRPRSEQKNSVSAHSLRVSVDDALPDKTLWIQAQSLRPVVNQLSLSQTRVRPTESVSSHRDQEVHGYDDLSPDDQETLARVDKTSQSRLSEKPGSHSLSGQHLLSPPTSGSTVARTRRKHIPIEASSSTSGLRRSSDAPILPSSPDVFIDARKLPAGQTREPSQARKSSHAYRSVRGNEAPPVQSSLETVSSKLRVGSVERSQVPPNNTLPHDPYAWALPSFMRKGKERAIDISPTPANKKRKRVSVESITEETCPAVKLQKVSNDRKVPSMPKKAEQPQSTQTRALRRQPAGAASALLVNAHGDADKQQSRREVTVPIRKSSAEIKVTRPAPSSPGNVDQQSQARPSGIRVQNPTPVVPPRNSTGDWERHHVQQTKSSASISHQPKLAGFTVDFDLRREESGPPLITWQTLTDILLQTGRIRNAAMRK</sequence>
<feature type="domain" description="Shelterin complex subunit TPP1/Est3" evidence="7">
    <location>
        <begin position="7"/>
        <end position="101"/>
    </location>
</feature>
<feature type="compositionally biased region" description="Low complexity" evidence="6">
    <location>
        <begin position="504"/>
        <end position="521"/>
    </location>
</feature>
<keyword evidence="4" id="KW-0779">Telomere</keyword>
<feature type="region of interest" description="Disordered" evidence="6">
    <location>
        <begin position="200"/>
        <end position="219"/>
    </location>
</feature>
<dbReference type="Pfam" id="PF10341">
    <property type="entry name" value="TPP1"/>
    <property type="match status" value="1"/>
</dbReference>
<name>A0A165QCH4_9AGAM</name>
<feature type="compositionally biased region" description="Basic and acidic residues" evidence="6">
    <location>
        <begin position="840"/>
        <end position="853"/>
    </location>
</feature>